<dbReference type="SFLD" id="SFLDF00562">
    <property type="entry name" value="HemN-like__clustered_with_heat"/>
    <property type="match status" value="1"/>
</dbReference>
<dbReference type="GO" id="GO:0005737">
    <property type="term" value="C:cytoplasm"/>
    <property type="evidence" value="ECO:0007669"/>
    <property type="project" value="InterPro"/>
</dbReference>
<dbReference type="EMBL" id="PGXC01000005">
    <property type="protein sequence ID" value="PKK90488.1"/>
    <property type="molecule type" value="Genomic_DNA"/>
</dbReference>
<gene>
    <name evidence="10" type="ORF">CVV64_08985</name>
</gene>
<evidence type="ECO:0000313" key="11">
    <source>
        <dbReference type="Proteomes" id="UP000233256"/>
    </source>
</evidence>
<comment type="similarity">
    <text evidence="1">Belongs to the anaerobic coproporphyrinogen-III oxidase family. HemW subfamily.</text>
</comment>
<dbReference type="SFLD" id="SFLDS00029">
    <property type="entry name" value="Radical_SAM"/>
    <property type="match status" value="1"/>
</dbReference>
<dbReference type="InterPro" id="IPR006638">
    <property type="entry name" value="Elp3/MiaA/NifB-like_rSAM"/>
</dbReference>
<keyword evidence="7" id="KW-0411">Iron-sulfur</keyword>
<dbReference type="Gene3D" id="3.20.20.70">
    <property type="entry name" value="Aldolase class I"/>
    <property type="match status" value="1"/>
</dbReference>
<keyword evidence="3" id="KW-0349">Heme</keyword>
<organism evidence="10 11">
    <name type="scientific">Candidatus Wallbacteria bacterium HGW-Wallbacteria-1</name>
    <dbReference type="NCBI Taxonomy" id="2013854"/>
    <lineage>
        <taxon>Bacteria</taxon>
        <taxon>Candidatus Walliibacteriota</taxon>
    </lineage>
</organism>
<evidence type="ECO:0000256" key="5">
    <source>
        <dbReference type="ARBA" id="ARBA00022723"/>
    </source>
</evidence>
<dbReference type="InterPro" id="IPR058240">
    <property type="entry name" value="rSAM_sf"/>
</dbReference>
<proteinExistence type="inferred from homology"/>
<evidence type="ECO:0000256" key="7">
    <source>
        <dbReference type="ARBA" id="ARBA00023014"/>
    </source>
</evidence>
<dbReference type="PROSITE" id="PS51918">
    <property type="entry name" value="RADICAL_SAM"/>
    <property type="match status" value="1"/>
</dbReference>
<protein>
    <recommendedName>
        <fullName evidence="2">Heme chaperone HemW</fullName>
    </recommendedName>
</protein>
<dbReference type="SFLD" id="SFLDG01065">
    <property type="entry name" value="anaerobic_coproporphyrinogen-I"/>
    <property type="match status" value="1"/>
</dbReference>
<evidence type="ECO:0000256" key="6">
    <source>
        <dbReference type="ARBA" id="ARBA00023004"/>
    </source>
</evidence>
<evidence type="ECO:0000256" key="3">
    <source>
        <dbReference type="ARBA" id="ARBA00022617"/>
    </source>
</evidence>
<dbReference type="InterPro" id="IPR034505">
    <property type="entry name" value="Coproporphyrinogen-III_oxidase"/>
</dbReference>
<dbReference type="SUPFAM" id="SSF102114">
    <property type="entry name" value="Radical SAM enzymes"/>
    <property type="match status" value="1"/>
</dbReference>
<name>A0A2N1PQ75_9BACT</name>
<accession>A0A2N1PQ75</accession>
<dbReference type="GO" id="GO:0004109">
    <property type="term" value="F:coproporphyrinogen oxidase activity"/>
    <property type="evidence" value="ECO:0007669"/>
    <property type="project" value="InterPro"/>
</dbReference>
<dbReference type="GO" id="GO:0051539">
    <property type="term" value="F:4 iron, 4 sulfur cluster binding"/>
    <property type="evidence" value="ECO:0007669"/>
    <property type="project" value="InterPro"/>
</dbReference>
<dbReference type="PANTHER" id="PTHR13932:SF5">
    <property type="entry name" value="RADICAL S-ADENOSYL METHIONINE DOMAIN-CONTAINING PROTEIN 1, MITOCHONDRIAL"/>
    <property type="match status" value="1"/>
</dbReference>
<comment type="caution">
    <text evidence="10">The sequence shown here is derived from an EMBL/GenBank/DDBJ whole genome shotgun (WGS) entry which is preliminary data.</text>
</comment>
<keyword evidence="8" id="KW-0143">Chaperone</keyword>
<dbReference type="InterPro" id="IPR010723">
    <property type="entry name" value="HemN_C"/>
</dbReference>
<evidence type="ECO:0000256" key="1">
    <source>
        <dbReference type="ARBA" id="ARBA00006100"/>
    </source>
</evidence>
<keyword evidence="5" id="KW-0479">Metal-binding</keyword>
<dbReference type="GO" id="GO:0046872">
    <property type="term" value="F:metal ion binding"/>
    <property type="evidence" value="ECO:0007669"/>
    <property type="project" value="UniProtKB-KW"/>
</dbReference>
<keyword evidence="6" id="KW-0408">Iron</keyword>
<dbReference type="Pfam" id="PF04055">
    <property type="entry name" value="Radical_SAM"/>
    <property type="match status" value="1"/>
</dbReference>
<dbReference type="GO" id="GO:0006779">
    <property type="term" value="P:porphyrin-containing compound biosynthetic process"/>
    <property type="evidence" value="ECO:0007669"/>
    <property type="project" value="InterPro"/>
</dbReference>
<evidence type="ECO:0000256" key="2">
    <source>
        <dbReference type="ARBA" id="ARBA00017228"/>
    </source>
</evidence>
<reference evidence="10 11" key="1">
    <citation type="journal article" date="2017" name="ISME J.">
        <title>Potential for microbial H2 and metal transformations associated with novel bacteria and archaea in deep terrestrial subsurface sediments.</title>
        <authorList>
            <person name="Hernsdorf A.W."/>
            <person name="Amano Y."/>
            <person name="Miyakawa K."/>
            <person name="Ise K."/>
            <person name="Suzuki Y."/>
            <person name="Anantharaman K."/>
            <person name="Probst A."/>
            <person name="Burstein D."/>
            <person name="Thomas B.C."/>
            <person name="Banfield J.F."/>
        </authorList>
    </citation>
    <scope>NUCLEOTIDE SEQUENCE [LARGE SCALE GENOMIC DNA]</scope>
    <source>
        <strain evidence="10">HGW-Wallbacteria-1</strain>
    </source>
</reference>
<dbReference type="SMART" id="SM00729">
    <property type="entry name" value="Elp3"/>
    <property type="match status" value="1"/>
</dbReference>
<dbReference type="InterPro" id="IPR007197">
    <property type="entry name" value="rSAM"/>
</dbReference>
<evidence type="ECO:0000313" key="10">
    <source>
        <dbReference type="EMBL" id="PKK90488.1"/>
    </source>
</evidence>
<sequence>MAAEFSNLPAELLRIYSTFQNVSGWTGKWSSPYPPHLWNRWNPFTSKRALSIYIHIPFCLRKCEYCSFYSEPFSQQRADHFITTLFRELEWWRNTAPAAKVATLYIGGGTPSLLGSSRLNSIIDRVFSLFEFQVDSQRTSNSPDSEIGSEIRSEPEITIEVNPETVNCHTFFSETRANRFSIGVQSFDPANLRILGRGHSSSEAMESLVAAMESGARVSGDLMFSLPDQTLLDWMDDLELMVSAGVGHISIYDLHPGEGTPLEKGWKSDPDREHAMYWWARRRLENRGFQSYEISNFALPGHESLHNLRIWRGEDFIGLGPGAHSRVAGLRWQVPSNLSDYLCDHSLNGSSSDQYSPVMNVFEENEREILSSMAIMALRCSHGISDSFLRDRIGAGCIELFPDALNELAGEGLIVSDFQGMRLTLKGVMFGNRVFSAFL</sequence>
<dbReference type="InterPro" id="IPR013785">
    <property type="entry name" value="Aldolase_TIM"/>
</dbReference>
<dbReference type="Pfam" id="PF06969">
    <property type="entry name" value="HemN_C"/>
    <property type="match status" value="1"/>
</dbReference>
<dbReference type="AlphaFoldDB" id="A0A2N1PQ75"/>
<keyword evidence="4" id="KW-0949">S-adenosyl-L-methionine</keyword>
<evidence type="ECO:0000256" key="8">
    <source>
        <dbReference type="ARBA" id="ARBA00023186"/>
    </source>
</evidence>
<dbReference type="InterPro" id="IPR004559">
    <property type="entry name" value="HemW-like"/>
</dbReference>
<dbReference type="PANTHER" id="PTHR13932">
    <property type="entry name" value="COPROPORPHYRINIGEN III OXIDASE"/>
    <property type="match status" value="1"/>
</dbReference>
<feature type="domain" description="Radical SAM core" evidence="9">
    <location>
        <begin position="44"/>
        <end position="295"/>
    </location>
</feature>
<evidence type="ECO:0000259" key="9">
    <source>
        <dbReference type="PROSITE" id="PS51918"/>
    </source>
</evidence>
<evidence type="ECO:0000256" key="4">
    <source>
        <dbReference type="ARBA" id="ARBA00022691"/>
    </source>
</evidence>
<dbReference type="Proteomes" id="UP000233256">
    <property type="component" value="Unassembled WGS sequence"/>
</dbReference>